<sequence length="104" mass="11142">MNGAGKECLELFSLSLSRSAGPISSTPQPSFSNKPLRPLCFASPGSNPSRFGFFGDPRFGLRCDGLCCCSGDRQRNLDQLESLSKKLKAKTLITEAPAQSVSVE</sequence>
<keyword evidence="2" id="KW-1185">Reference proteome</keyword>
<comment type="caution">
    <text evidence="1">The sequence shown here is derived from an EMBL/GenBank/DDBJ whole genome shotgun (WGS) entry which is preliminary data.</text>
</comment>
<evidence type="ECO:0000313" key="1">
    <source>
        <dbReference type="EMBL" id="KAK9086621.1"/>
    </source>
</evidence>
<accession>A0AAP0E4R2</accession>
<protein>
    <submittedName>
        <fullName evidence="1">Uncharacterized protein</fullName>
    </submittedName>
</protein>
<evidence type="ECO:0000313" key="2">
    <source>
        <dbReference type="Proteomes" id="UP001420932"/>
    </source>
</evidence>
<reference evidence="1 2" key="1">
    <citation type="submission" date="2024-01" db="EMBL/GenBank/DDBJ databases">
        <title>Genome assemblies of Stephania.</title>
        <authorList>
            <person name="Yang L."/>
        </authorList>
    </citation>
    <scope>NUCLEOTIDE SEQUENCE [LARGE SCALE GENOMIC DNA]</scope>
    <source>
        <strain evidence="1">YNDBR</strain>
        <tissue evidence="1">Leaf</tissue>
    </source>
</reference>
<dbReference type="EMBL" id="JBBNAF010000013">
    <property type="protein sequence ID" value="KAK9086621.1"/>
    <property type="molecule type" value="Genomic_DNA"/>
</dbReference>
<organism evidence="1 2">
    <name type="scientific">Stephania yunnanensis</name>
    <dbReference type="NCBI Taxonomy" id="152371"/>
    <lineage>
        <taxon>Eukaryota</taxon>
        <taxon>Viridiplantae</taxon>
        <taxon>Streptophyta</taxon>
        <taxon>Embryophyta</taxon>
        <taxon>Tracheophyta</taxon>
        <taxon>Spermatophyta</taxon>
        <taxon>Magnoliopsida</taxon>
        <taxon>Ranunculales</taxon>
        <taxon>Menispermaceae</taxon>
        <taxon>Menispermoideae</taxon>
        <taxon>Cissampelideae</taxon>
        <taxon>Stephania</taxon>
    </lineage>
</organism>
<proteinExistence type="predicted"/>
<dbReference type="Proteomes" id="UP001420932">
    <property type="component" value="Unassembled WGS sequence"/>
</dbReference>
<name>A0AAP0E4R2_9MAGN</name>
<dbReference type="AlphaFoldDB" id="A0AAP0E4R2"/>
<gene>
    <name evidence="1" type="ORF">Syun_029015</name>
</gene>